<evidence type="ECO:0000313" key="3">
    <source>
        <dbReference type="EMBL" id="KAA0160960.1"/>
    </source>
</evidence>
<reference evidence="3 4" key="1">
    <citation type="submission" date="2019-07" db="EMBL/GenBank/DDBJ databases">
        <title>Genomes of Cafeteria roenbergensis.</title>
        <authorList>
            <person name="Fischer M.G."/>
            <person name="Hackl T."/>
            <person name="Roman M."/>
        </authorList>
    </citation>
    <scope>NUCLEOTIDE SEQUENCE [LARGE SCALE GENOMIC DNA]</scope>
    <source>
        <strain evidence="3 4">Cflag</strain>
    </source>
</reference>
<evidence type="ECO:0000256" key="2">
    <source>
        <dbReference type="SAM" id="MobiDB-lite"/>
    </source>
</evidence>
<feature type="region of interest" description="Disordered" evidence="2">
    <location>
        <begin position="210"/>
        <end position="229"/>
    </location>
</feature>
<feature type="coiled-coil region" evidence="1">
    <location>
        <begin position="40"/>
        <end position="92"/>
    </location>
</feature>
<organism evidence="3 4">
    <name type="scientific">Cafeteria roenbergensis</name>
    <name type="common">Marine flagellate</name>
    <dbReference type="NCBI Taxonomy" id="33653"/>
    <lineage>
        <taxon>Eukaryota</taxon>
        <taxon>Sar</taxon>
        <taxon>Stramenopiles</taxon>
        <taxon>Bigyra</taxon>
        <taxon>Opalozoa</taxon>
        <taxon>Bicosoecida</taxon>
        <taxon>Cafeteriaceae</taxon>
        <taxon>Cafeteria</taxon>
    </lineage>
</organism>
<feature type="region of interest" description="Disordered" evidence="2">
    <location>
        <begin position="235"/>
        <end position="265"/>
    </location>
</feature>
<keyword evidence="1" id="KW-0175">Coiled coil</keyword>
<comment type="caution">
    <text evidence="3">The sequence shown here is derived from an EMBL/GenBank/DDBJ whole genome shotgun (WGS) entry which is preliminary data.</text>
</comment>
<sequence>MPEYNPLYDANLRHFFGTKSVRSTLFRLGMVDRAGRVIDADQHKGKLHIIEQEFANVEREEEERRKEEAEIRRRVRVKRHEAIERAQQLERLRKIREDRRIRSEIVRIARGELMRSSLAPTAQSASRMRASEAAYRSAAVGKPKRRAKSRGAGSRRKGGRLARAGAAAVGAADAGSRAGAGAGGASAAAAGYGEPGSRPRTGFWEDDEAAADEEGEGGGGGAGEEDLGLGRGRRWDLEERGSPGAGGHGGDAEGAAAGSAGWKGDAEGEQSRLRLVVEVFEAEGVQSLPAAAAAGADGGAAGAAYVRARLLGRAAAAGVDAFGPATQPRATDQVPMGDAGALVWGQALPLPLAESAASAGAGVTTPLLLELVIPREFSAHDVAASVTVHLPLGDMLSGAAAPSTDPEDVLMAPPRARSLAEELAGGGRDGGSAAPLPEPSGPLARLRVAWHIEEAEP</sequence>
<feature type="compositionally biased region" description="Low complexity" evidence="2">
    <location>
        <begin position="253"/>
        <end position="263"/>
    </location>
</feature>
<name>A0A5A8D9J4_CAFRO</name>
<gene>
    <name evidence="3" type="ORF">FNF31_04032</name>
</gene>
<dbReference type="EMBL" id="VLTM01000039">
    <property type="protein sequence ID" value="KAA0160960.1"/>
    <property type="molecule type" value="Genomic_DNA"/>
</dbReference>
<protein>
    <submittedName>
        <fullName evidence="3">Uncharacterized protein</fullName>
    </submittedName>
</protein>
<feature type="region of interest" description="Disordered" evidence="2">
    <location>
        <begin position="118"/>
        <end position="162"/>
    </location>
</feature>
<evidence type="ECO:0000256" key="1">
    <source>
        <dbReference type="SAM" id="Coils"/>
    </source>
</evidence>
<feature type="compositionally biased region" description="Basic residues" evidence="2">
    <location>
        <begin position="142"/>
        <end position="160"/>
    </location>
</feature>
<feature type="region of interest" description="Disordered" evidence="2">
    <location>
        <begin position="419"/>
        <end position="441"/>
    </location>
</feature>
<dbReference type="AlphaFoldDB" id="A0A5A8D9J4"/>
<dbReference type="Proteomes" id="UP000325113">
    <property type="component" value="Unassembled WGS sequence"/>
</dbReference>
<accession>A0A5A8D9J4</accession>
<proteinExistence type="predicted"/>
<evidence type="ECO:0000313" key="4">
    <source>
        <dbReference type="Proteomes" id="UP000325113"/>
    </source>
</evidence>
<feature type="region of interest" description="Disordered" evidence="2">
    <location>
        <begin position="175"/>
        <end position="203"/>
    </location>
</feature>